<dbReference type="PROSITE" id="PS00409">
    <property type="entry name" value="PROKAR_NTER_METHYL"/>
    <property type="match status" value="1"/>
</dbReference>
<keyword evidence="1" id="KW-0472">Membrane</keyword>
<keyword evidence="1" id="KW-0812">Transmembrane</keyword>
<evidence type="ECO:0000313" key="3">
    <source>
        <dbReference type="Proteomes" id="UP001197028"/>
    </source>
</evidence>
<keyword evidence="1" id="KW-1133">Transmembrane helix</keyword>
<accession>A0ABS5ZNU2</accession>
<sequence length="259" mass="26411">MNKPTHASTFHLEAGLSLIEILIAMAIAAILSVGVFTTMSAAYQNQITAHYLTQRVIQTEIMKAALNTTLANAGNADAITFSAATISSSTPVQPFNLFGLIGNLLFGTCNTGLISGIYSDVTNFLDTLLLGQPSSTNGNTTTTSSTIASITGLNISPDSATFGWYTNNSGVPVACTGTLTITGGIMLYAVTGGTACTGNESASAITDYPVGNGWSFSGPVSNTACMGLGFPDNGANALIAVKAAARGLSQTMVSVCVPQ</sequence>
<dbReference type="EMBL" id="JABELD010000037">
    <property type="protein sequence ID" value="MBU2738268.1"/>
    <property type="molecule type" value="Genomic_DNA"/>
</dbReference>
<dbReference type="NCBIfam" id="TIGR02532">
    <property type="entry name" value="IV_pilin_GFxxxE"/>
    <property type="match status" value="1"/>
</dbReference>
<dbReference type="Pfam" id="PF07963">
    <property type="entry name" value="N_methyl"/>
    <property type="match status" value="1"/>
</dbReference>
<proteinExistence type="predicted"/>
<feature type="transmembrane region" description="Helical" evidence="1">
    <location>
        <begin position="21"/>
        <end position="43"/>
    </location>
</feature>
<comment type="caution">
    <text evidence="2">The sequence shown here is derived from an EMBL/GenBank/DDBJ whole genome shotgun (WGS) entry which is preliminary data.</text>
</comment>
<dbReference type="RefSeq" id="WP_215863265.1">
    <property type="nucleotide sequence ID" value="NZ_JABELD010000037.1"/>
</dbReference>
<dbReference type="InterPro" id="IPR012902">
    <property type="entry name" value="N_methyl_site"/>
</dbReference>
<evidence type="ECO:0000313" key="2">
    <source>
        <dbReference type="EMBL" id="MBU2738268.1"/>
    </source>
</evidence>
<reference evidence="2 3" key="1">
    <citation type="journal article" date="2021" name="ISME J.">
        <title>Genomic evolution of the class Acidithiobacillia: deep-branching Proteobacteria living in extreme acidic conditions.</title>
        <authorList>
            <person name="Moya-Beltran A."/>
            <person name="Beard S."/>
            <person name="Rojas-Villalobos C."/>
            <person name="Issotta F."/>
            <person name="Gallardo Y."/>
            <person name="Ulloa R."/>
            <person name="Giaveno A."/>
            <person name="Degli Esposti M."/>
            <person name="Johnson D.B."/>
            <person name="Quatrini R."/>
        </authorList>
    </citation>
    <scope>NUCLEOTIDE SEQUENCE [LARGE SCALE GENOMIC DNA]</scope>
    <source>
        <strain evidence="2 3">ATCC 19703</strain>
    </source>
</reference>
<name>A0ABS5ZNU2_9PROT</name>
<protein>
    <submittedName>
        <fullName evidence="2">Prepilin-type N-terminal cleavage/methylation domain-containing protein</fullName>
    </submittedName>
</protein>
<organism evidence="2 3">
    <name type="scientific">Acidithiobacillus concretivorus</name>
    <dbReference type="NCBI Taxonomy" id="3063952"/>
    <lineage>
        <taxon>Bacteria</taxon>
        <taxon>Pseudomonadati</taxon>
        <taxon>Pseudomonadota</taxon>
        <taxon>Acidithiobacillia</taxon>
        <taxon>Acidithiobacillales</taxon>
        <taxon>Acidithiobacillaceae</taxon>
        <taxon>Acidithiobacillus</taxon>
    </lineage>
</organism>
<dbReference type="Proteomes" id="UP001197028">
    <property type="component" value="Unassembled WGS sequence"/>
</dbReference>
<keyword evidence="3" id="KW-1185">Reference proteome</keyword>
<gene>
    <name evidence="2" type="ORF">HJG40_05570</name>
</gene>
<evidence type="ECO:0000256" key="1">
    <source>
        <dbReference type="SAM" id="Phobius"/>
    </source>
</evidence>